<dbReference type="GO" id="GO:0032259">
    <property type="term" value="P:methylation"/>
    <property type="evidence" value="ECO:0007669"/>
    <property type="project" value="UniProtKB-KW"/>
</dbReference>
<feature type="domain" description="THUMP-like" evidence="1">
    <location>
        <begin position="323"/>
        <end position="394"/>
    </location>
</feature>
<dbReference type="SUPFAM" id="SSF53335">
    <property type="entry name" value="S-adenosyl-L-methionine-dependent methyltransferases"/>
    <property type="match status" value="1"/>
</dbReference>
<accession>A0A3L7AAM7</accession>
<gene>
    <name evidence="2" type="ORF">D9V32_02030</name>
</gene>
<reference evidence="2 3" key="1">
    <citation type="submission" date="2018-10" db="EMBL/GenBank/DDBJ databases">
        <authorList>
            <person name="Li J."/>
        </authorList>
    </citation>
    <scope>NUCLEOTIDE SEQUENCE [LARGE SCALE GENOMIC DNA]</scope>
    <source>
        <strain evidence="2 3">IF 016277</strain>
    </source>
</reference>
<evidence type="ECO:0000259" key="1">
    <source>
        <dbReference type="Pfam" id="PF18096"/>
    </source>
</evidence>
<dbReference type="InterPro" id="IPR041497">
    <property type="entry name" value="Thump-like"/>
</dbReference>
<keyword evidence="3" id="KW-1185">Reference proteome</keyword>
<dbReference type="Proteomes" id="UP000272503">
    <property type="component" value="Unassembled WGS sequence"/>
</dbReference>
<keyword evidence="2" id="KW-0808">Transferase</keyword>
<dbReference type="Pfam" id="PF18096">
    <property type="entry name" value="Thump_like"/>
    <property type="match status" value="1"/>
</dbReference>
<evidence type="ECO:0000313" key="3">
    <source>
        <dbReference type="Proteomes" id="UP000272503"/>
    </source>
</evidence>
<evidence type="ECO:0000313" key="2">
    <source>
        <dbReference type="EMBL" id="RLP77257.1"/>
    </source>
</evidence>
<dbReference type="InterPro" id="IPR029063">
    <property type="entry name" value="SAM-dependent_MTases_sf"/>
</dbReference>
<organism evidence="2 3">
    <name type="scientific">Mycetocola tolaasinivorans</name>
    <dbReference type="NCBI Taxonomy" id="76635"/>
    <lineage>
        <taxon>Bacteria</taxon>
        <taxon>Bacillati</taxon>
        <taxon>Actinomycetota</taxon>
        <taxon>Actinomycetes</taxon>
        <taxon>Micrococcales</taxon>
        <taxon>Microbacteriaceae</taxon>
        <taxon>Mycetocola</taxon>
    </lineage>
</organism>
<dbReference type="RefSeq" id="WP_121647243.1">
    <property type="nucleotide sequence ID" value="NZ_RCUX01000002.1"/>
</dbReference>
<comment type="caution">
    <text evidence="2">The sequence shown here is derived from an EMBL/GenBank/DDBJ whole genome shotgun (WGS) entry which is preliminary data.</text>
</comment>
<sequence>MERNELLELLTPEGLRLLDELAAESEGSDPVARVSRLRAQGHAPELVSAALTQDRLRRKAVGKFGEFAARMLFTQAGLEQATRLRVAALHAGRFRALAPDHLVDLGCGIGGDALAAAAIGLRVTAVDRDEITATLASYNLAPFDNADVLNLSAEDVDLAPYDAVYLDPARRTSGHSNTTRLTRAADYSPGLDFAFGLAETRAVGIKLGPGFDREDIPAGWEAQWITVDGQVVELGLWSPQLARPGITRAALVISDAGSHEMTAAADSADVDVREPGEYLYEPDGSVIRARLIGDLARELDAGMLSPGIAYLTGDTAVETPFAARFRILERFTLDEKKIKRELRARGIGTLEVKKRGVDIDPATFRKKMALSGKNSATLFLTRIDGRHTALLAERA</sequence>
<dbReference type="EMBL" id="RCUX01000002">
    <property type="protein sequence ID" value="RLP77257.1"/>
    <property type="molecule type" value="Genomic_DNA"/>
</dbReference>
<dbReference type="Gene3D" id="3.40.50.150">
    <property type="entry name" value="Vaccinia Virus protein VP39"/>
    <property type="match status" value="1"/>
</dbReference>
<dbReference type="AlphaFoldDB" id="A0A3L7AAM7"/>
<proteinExistence type="predicted"/>
<keyword evidence="2" id="KW-0489">Methyltransferase</keyword>
<dbReference type="OrthoDB" id="9810570at2"/>
<dbReference type="CDD" id="cd02440">
    <property type="entry name" value="AdoMet_MTases"/>
    <property type="match status" value="1"/>
</dbReference>
<name>A0A3L7AAM7_9MICO</name>
<protein>
    <submittedName>
        <fullName evidence="2">SAM-dependent methyltransferase</fullName>
    </submittedName>
</protein>
<dbReference type="GO" id="GO:0008168">
    <property type="term" value="F:methyltransferase activity"/>
    <property type="evidence" value="ECO:0007669"/>
    <property type="project" value="UniProtKB-KW"/>
</dbReference>